<reference evidence="2 3" key="1">
    <citation type="journal article" date="2014" name="PLoS Genet.">
        <title>Analysis of the Phlebiopsis gigantea genome, transcriptome and secretome provides insight into its pioneer colonization strategies of wood.</title>
        <authorList>
            <person name="Hori C."/>
            <person name="Ishida T."/>
            <person name="Igarashi K."/>
            <person name="Samejima M."/>
            <person name="Suzuki H."/>
            <person name="Master E."/>
            <person name="Ferreira P."/>
            <person name="Ruiz-Duenas F.J."/>
            <person name="Held B."/>
            <person name="Canessa P."/>
            <person name="Larrondo L.F."/>
            <person name="Schmoll M."/>
            <person name="Druzhinina I.S."/>
            <person name="Kubicek C.P."/>
            <person name="Gaskell J.A."/>
            <person name="Kersten P."/>
            <person name="St John F."/>
            <person name="Glasner J."/>
            <person name="Sabat G."/>
            <person name="Splinter BonDurant S."/>
            <person name="Syed K."/>
            <person name="Yadav J."/>
            <person name="Mgbeahuruike A.C."/>
            <person name="Kovalchuk A."/>
            <person name="Asiegbu F.O."/>
            <person name="Lackner G."/>
            <person name="Hoffmeister D."/>
            <person name="Rencoret J."/>
            <person name="Gutierrez A."/>
            <person name="Sun H."/>
            <person name="Lindquist E."/>
            <person name="Barry K."/>
            <person name="Riley R."/>
            <person name="Grigoriev I.V."/>
            <person name="Henrissat B."/>
            <person name="Kues U."/>
            <person name="Berka R.M."/>
            <person name="Martinez A.T."/>
            <person name="Covert S.F."/>
            <person name="Blanchette R.A."/>
            <person name="Cullen D."/>
        </authorList>
    </citation>
    <scope>NUCLEOTIDE SEQUENCE [LARGE SCALE GENOMIC DNA]</scope>
    <source>
        <strain evidence="2 3">11061_1 CR5-6</strain>
    </source>
</reference>
<proteinExistence type="predicted"/>
<name>A0A0C3RY94_PHLG1</name>
<keyword evidence="3" id="KW-1185">Reference proteome</keyword>
<gene>
    <name evidence="2" type="ORF">PHLGIDRAFT_127905</name>
</gene>
<evidence type="ECO:0000313" key="2">
    <source>
        <dbReference type="EMBL" id="KIP07036.1"/>
    </source>
</evidence>
<dbReference type="EMBL" id="KN840505">
    <property type="protein sequence ID" value="KIP07036.1"/>
    <property type="molecule type" value="Genomic_DNA"/>
</dbReference>
<feature type="non-terminal residue" evidence="2">
    <location>
        <position position="64"/>
    </location>
</feature>
<dbReference type="AlphaFoldDB" id="A0A0C3RY94"/>
<dbReference type="HOGENOM" id="CLU_2873929_0_0_1"/>
<sequence length="64" mass="6768">MLRFQGYATPPEPYFGASPPRDSAGPAGMLARPTPLPPRAAHLPSIRLASAQSQRQEATTPVSP</sequence>
<protein>
    <submittedName>
        <fullName evidence="2">Uncharacterized protein</fullName>
    </submittedName>
</protein>
<accession>A0A0C3RY94</accession>
<evidence type="ECO:0000313" key="3">
    <source>
        <dbReference type="Proteomes" id="UP000053257"/>
    </source>
</evidence>
<evidence type="ECO:0000256" key="1">
    <source>
        <dbReference type="SAM" id="MobiDB-lite"/>
    </source>
</evidence>
<feature type="region of interest" description="Disordered" evidence="1">
    <location>
        <begin position="1"/>
        <end position="64"/>
    </location>
</feature>
<organism evidence="2 3">
    <name type="scientific">Phlebiopsis gigantea (strain 11061_1 CR5-6)</name>
    <name type="common">White-rot fungus</name>
    <name type="synonym">Peniophora gigantea</name>
    <dbReference type="NCBI Taxonomy" id="745531"/>
    <lineage>
        <taxon>Eukaryota</taxon>
        <taxon>Fungi</taxon>
        <taxon>Dikarya</taxon>
        <taxon>Basidiomycota</taxon>
        <taxon>Agaricomycotina</taxon>
        <taxon>Agaricomycetes</taxon>
        <taxon>Polyporales</taxon>
        <taxon>Phanerochaetaceae</taxon>
        <taxon>Phlebiopsis</taxon>
    </lineage>
</organism>
<feature type="compositionally biased region" description="Polar residues" evidence="1">
    <location>
        <begin position="50"/>
        <end position="64"/>
    </location>
</feature>
<dbReference type="Proteomes" id="UP000053257">
    <property type="component" value="Unassembled WGS sequence"/>
</dbReference>